<dbReference type="UniPathway" id="UPA00053">
    <property type="reaction ID" value="UER00087"/>
</dbReference>
<feature type="domain" description="SDH C-terminal" evidence="7">
    <location>
        <begin position="323"/>
        <end position="350"/>
    </location>
</feature>
<dbReference type="Pfam" id="PF18317">
    <property type="entry name" value="SDH_C"/>
    <property type="match status" value="1"/>
</dbReference>
<evidence type="ECO:0000256" key="5">
    <source>
        <dbReference type="SAM" id="MobiDB-lite"/>
    </source>
</evidence>
<feature type="binding site" evidence="4">
    <location>
        <position position="172"/>
    </location>
    <ligand>
        <name>shikimate</name>
        <dbReference type="ChEBI" id="CHEBI:36208"/>
    </ligand>
</feature>
<evidence type="ECO:0000313" key="8">
    <source>
        <dbReference type="EMBL" id="PVE45992.1"/>
    </source>
</evidence>
<evidence type="ECO:0000259" key="6">
    <source>
        <dbReference type="Pfam" id="PF08501"/>
    </source>
</evidence>
<dbReference type="SUPFAM" id="SSF51735">
    <property type="entry name" value="NAD(P)-binding Rossmann-fold domains"/>
    <property type="match status" value="1"/>
</dbReference>
<feature type="binding site" evidence="4">
    <location>
        <begin position="97"/>
        <end position="99"/>
    </location>
    <ligand>
        <name>shikimate</name>
        <dbReference type="ChEBI" id="CHEBI:36208"/>
    </ligand>
</feature>
<feature type="binding site" evidence="4">
    <location>
        <position position="323"/>
    </location>
    <ligand>
        <name>NADP(+)</name>
        <dbReference type="ChEBI" id="CHEBI:58349"/>
    </ligand>
</feature>
<feature type="active site" description="Proton acceptor" evidence="4">
    <location>
        <position position="151"/>
    </location>
</feature>
<dbReference type="Pfam" id="PF08501">
    <property type="entry name" value="Shikimate_dh_N"/>
    <property type="match status" value="1"/>
</dbReference>
<accession>A0A2T7UMS4</accession>
<dbReference type="InterPro" id="IPR046346">
    <property type="entry name" value="Aminoacid_DH-like_N_sf"/>
</dbReference>
<comment type="caution">
    <text evidence="8">The sequence shown here is derived from an EMBL/GenBank/DDBJ whole genome shotgun (WGS) entry which is preliminary data.</text>
</comment>
<feature type="binding site" evidence="4">
    <location>
        <position position="330"/>
    </location>
    <ligand>
        <name>shikimate</name>
        <dbReference type="ChEBI" id="CHEBI:36208"/>
    </ligand>
</feature>
<dbReference type="HAMAP" id="MF_00222">
    <property type="entry name" value="Shikimate_DH_AroE"/>
    <property type="match status" value="1"/>
</dbReference>
<dbReference type="GO" id="GO:0008652">
    <property type="term" value="P:amino acid biosynthetic process"/>
    <property type="evidence" value="ECO:0007669"/>
    <property type="project" value="UniProtKB-KW"/>
</dbReference>
<proteinExistence type="inferred from homology"/>
<dbReference type="Gene3D" id="3.40.50.10860">
    <property type="entry name" value="Leucine Dehydrogenase, chain A, domain 1"/>
    <property type="match status" value="1"/>
</dbReference>
<comment type="catalytic activity">
    <reaction evidence="4">
        <text>shikimate + NADP(+) = 3-dehydroshikimate + NADPH + H(+)</text>
        <dbReference type="Rhea" id="RHEA:17737"/>
        <dbReference type="ChEBI" id="CHEBI:15378"/>
        <dbReference type="ChEBI" id="CHEBI:16630"/>
        <dbReference type="ChEBI" id="CHEBI:36208"/>
        <dbReference type="ChEBI" id="CHEBI:57783"/>
        <dbReference type="ChEBI" id="CHEBI:58349"/>
        <dbReference type="EC" id="1.1.1.25"/>
    </reaction>
</comment>
<feature type="binding site" evidence="4">
    <location>
        <position position="187"/>
    </location>
    <ligand>
        <name>shikimate</name>
        <dbReference type="ChEBI" id="CHEBI:36208"/>
    </ligand>
</feature>
<dbReference type="EMBL" id="QDDR01000011">
    <property type="protein sequence ID" value="PVE45992.1"/>
    <property type="molecule type" value="Genomic_DNA"/>
</dbReference>
<dbReference type="NCBIfam" id="NF009201">
    <property type="entry name" value="PRK12549.1"/>
    <property type="match status" value="1"/>
</dbReference>
<dbReference type="PANTHER" id="PTHR21089:SF1">
    <property type="entry name" value="BIFUNCTIONAL 3-DEHYDROQUINATE DEHYDRATASE_SHIKIMATE DEHYDROGENASE, CHLOROPLASTIC"/>
    <property type="match status" value="1"/>
</dbReference>
<comment type="subunit">
    <text evidence="4">Homodimer.</text>
</comment>
<name>A0A2T7UMS4_9RHOB</name>
<dbReference type="GO" id="GO:0005829">
    <property type="term" value="C:cytosol"/>
    <property type="evidence" value="ECO:0007669"/>
    <property type="project" value="TreeGrafter"/>
</dbReference>
<keyword evidence="2 4" id="KW-0560">Oxidoreductase</keyword>
<feature type="domain" description="Shikimate dehydrogenase substrate binding N-terminal" evidence="6">
    <location>
        <begin position="89"/>
        <end position="174"/>
    </location>
</feature>
<keyword evidence="4" id="KW-0028">Amino-acid biosynthesis</keyword>
<dbReference type="PANTHER" id="PTHR21089">
    <property type="entry name" value="SHIKIMATE DEHYDROGENASE"/>
    <property type="match status" value="1"/>
</dbReference>
<comment type="caution">
    <text evidence="4">Lacks conserved residue(s) required for the propagation of feature annotation.</text>
</comment>
<dbReference type="GO" id="GO:0009073">
    <property type="term" value="P:aromatic amino acid family biosynthetic process"/>
    <property type="evidence" value="ECO:0007669"/>
    <property type="project" value="UniProtKB-KW"/>
</dbReference>
<feature type="binding site" evidence="4">
    <location>
        <begin position="211"/>
        <end position="215"/>
    </location>
    <ligand>
        <name>NADP(+)</name>
        <dbReference type="ChEBI" id="CHEBI:58349"/>
    </ligand>
</feature>
<evidence type="ECO:0000256" key="3">
    <source>
        <dbReference type="ARBA" id="ARBA00023141"/>
    </source>
</evidence>
<dbReference type="InterPro" id="IPR013708">
    <property type="entry name" value="Shikimate_DH-bd_N"/>
</dbReference>
<dbReference type="InterPro" id="IPR036291">
    <property type="entry name" value="NAD(P)-bd_dom_sf"/>
</dbReference>
<dbReference type="SUPFAM" id="SSF53223">
    <property type="entry name" value="Aminoacid dehydrogenase-like, N-terminal domain"/>
    <property type="match status" value="1"/>
</dbReference>
<keyword evidence="9" id="KW-1185">Reference proteome</keyword>
<dbReference type="EC" id="1.1.1.25" evidence="4"/>
<comment type="similarity">
    <text evidence="4">Belongs to the shikimate dehydrogenase family.</text>
</comment>
<dbReference type="Proteomes" id="UP000244810">
    <property type="component" value="Unassembled WGS sequence"/>
</dbReference>
<reference evidence="8 9" key="1">
    <citation type="journal article" date="2011" name="Syst. Appl. Microbiol.">
        <title>Defluviimonas denitrificans gen. nov., sp. nov., and Pararhodobacter aggregans gen. nov., sp. nov., non-phototrophic Rhodobacteraceae from the biofilter of a marine aquaculture.</title>
        <authorList>
            <person name="Foesel B.U."/>
            <person name="Drake H.L."/>
            <person name="Schramm A."/>
        </authorList>
    </citation>
    <scope>NUCLEOTIDE SEQUENCE [LARGE SCALE GENOMIC DNA]</scope>
    <source>
        <strain evidence="8 9">D1-19</strain>
    </source>
</reference>
<evidence type="ECO:0000259" key="7">
    <source>
        <dbReference type="Pfam" id="PF18317"/>
    </source>
</evidence>
<feature type="region of interest" description="Disordered" evidence="5">
    <location>
        <begin position="23"/>
        <end position="43"/>
    </location>
</feature>
<protein>
    <recommendedName>
        <fullName evidence="4">Shikimate dehydrogenase (NADP(+))</fullName>
        <shortName evidence="4">SDH</shortName>
        <ecNumber evidence="4">1.1.1.25</ecNumber>
    </recommendedName>
</protein>
<organism evidence="8 9">
    <name type="scientific">Pararhodobacter aggregans</name>
    <dbReference type="NCBI Taxonomy" id="404875"/>
    <lineage>
        <taxon>Bacteria</taxon>
        <taxon>Pseudomonadati</taxon>
        <taxon>Pseudomonadota</taxon>
        <taxon>Alphaproteobacteria</taxon>
        <taxon>Rhodobacterales</taxon>
        <taxon>Paracoccaceae</taxon>
        <taxon>Pararhodobacter</taxon>
    </lineage>
</organism>
<evidence type="ECO:0000256" key="1">
    <source>
        <dbReference type="ARBA" id="ARBA00004871"/>
    </source>
</evidence>
<dbReference type="OrthoDB" id="9792692at2"/>
<evidence type="ECO:0000256" key="4">
    <source>
        <dbReference type="HAMAP-Rule" id="MF_00222"/>
    </source>
</evidence>
<sequence length="363" mass="38227">MSSCTASGFCFQRLLAPSAASEVTDFPPLSRPGRETSTGRRARTGGKLTGWYIRLQNCTSCYIKGESSWEETRVHRQQDPASTTVRVGLIGRGIQKSRTPGMHEAEGQAQGMTYRYDLFDTAAGTPDDLAGILDRAEAGGYAGLNVTYPYKRAVMALLDTLSPNAERVGAVNTVVFRNGRRQGHNTDAWGFAEGFRRGLPGAGLDRVLLLGAGGAGGAVAHALVDLGARQLLIRDTARPAAEALVASINAHAGAETARVTEDGVAEADGIVNATPVGMLALPGTPLDPSALSPRHWVADIVYVPLATALLTAAAARGCRVLSGEGMAVFQAVRAFELFTGRPADPERMRATFHRLGAAGEVQA</sequence>
<feature type="binding site" evidence="4">
    <location>
        <position position="302"/>
    </location>
    <ligand>
        <name>shikimate</name>
        <dbReference type="ChEBI" id="CHEBI:36208"/>
    </ligand>
</feature>
<dbReference type="GO" id="GO:0009423">
    <property type="term" value="P:chorismate biosynthetic process"/>
    <property type="evidence" value="ECO:0007669"/>
    <property type="project" value="UniProtKB-UniRule"/>
</dbReference>
<dbReference type="AlphaFoldDB" id="A0A2T7UMS4"/>
<gene>
    <name evidence="4" type="primary">aroE</name>
    <name evidence="8" type="ORF">DDE23_19030</name>
</gene>
<keyword evidence="4" id="KW-0521">NADP</keyword>
<dbReference type="InterPro" id="IPR022893">
    <property type="entry name" value="Shikimate_DH_fam"/>
</dbReference>
<feature type="binding site" evidence="4">
    <location>
        <position position="147"/>
    </location>
    <ligand>
        <name>shikimate</name>
        <dbReference type="ChEBI" id="CHEBI:36208"/>
    </ligand>
</feature>
<evidence type="ECO:0000256" key="2">
    <source>
        <dbReference type="ARBA" id="ARBA00023002"/>
    </source>
</evidence>
<dbReference type="GO" id="GO:0050661">
    <property type="term" value="F:NADP binding"/>
    <property type="evidence" value="ECO:0007669"/>
    <property type="project" value="TreeGrafter"/>
</dbReference>
<evidence type="ECO:0000313" key="9">
    <source>
        <dbReference type="Proteomes" id="UP000244810"/>
    </source>
</evidence>
<comment type="function">
    <text evidence="4">Involved in the biosynthesis of the chorismate, which leads to the biosynthesis of aromatic amino acids. Catalyzes the reversible NADPH linked reduction of 3-dehydroshikimate (DHSA) to yield shikimate (SA).</text>
</comment>
<comment type="pathway">
    <text evidence="1 4">Metabolic intermediate biosynthesis; chorismate biosynthesis; chorismate from D-erythrose 4-phosphate and phosphoenolpyruvate: step 4/7.</text>
</comment>
<dbReference type="NCBIfam" id="NF001319">
    <property type="entry name" value="PRK00258.3-3"/>
    <property type="match status" value="1"/>
</dbReference>
<feature type="binding site" evidence="4">
    <location>
        <position position="300"/>
    </location>
    <ligand>
        <name>NADP(+)</name>
        <dbReference type="ChEBI" id="CHEBI:58349"/>
    </ligand>
</feature>
<dbReference type="Gene3D" id="3.40.50.720">
    <property type="entry name" value="NAD(P)-binding Rossmann-like Domain"/>
    <property type="match status" value="1"/>
</dbReference>
<dbReference type="GO" id="GO:0004764">
    <property type="term" value="F:shikimate 3-dehydrogenase (NADP+) activity"/>
    <property type="evidence" value="ECO:0007669"/>
    <property type="project" value="UniProtKB-UniRule"/>
</dbReference>
<dbReference type="GO" id="GO:0019632">
    <property type="term" value="P:shikimate metabolic process"/>
    <property type="evidence" value="ECO:0007669"/>
    <property type="project" value="TreeGrafter"/>
</dbReference>
<dbReference type="InterPro" id="IPR041121">
    <property type="entry name" value="SDH_C"/>
</dbReference>
<keyword evidence="3 4" id="KW-0057">Aromatic amino acid biosynthesis</keyword>